<accession>A0ABQ4Y6W3</accession>
<proteinExistence type="predicted"/>
<reference evidence="1" key="1">
    <citation type="journal article" date="2022" name="Int. J. Mol. Sci.">
        <title>Draft Genome of Tanacetum Coccineum: Genomic Comparison of Closely Related Tanacetum-Family Plants.</title>
        <authorList>
            <person name="Yamashiro T."/>
            <person name="Shiraishi A."/>
            <person name="Nakayama K."/>
            <person name="Satake H."/>
        </authorList>
    </citation>
    <scope>NUCLEOTIDE SEQUENCE</scope>
</reference>
<evidence type="ECO:0000313" key="1">
    <source>
        <dbReference type="EMBL" id="GJS73071.1"/>
    </source>
</evidence>
<dbReference type="Pfam" id="PF14223">
    <property type="entry name" value="Retrotran_gag_2"/>
    <property type="match status" value="1"/>
</dbReference>
<name>A0ABQ4Y6W3_9ASTR</name>
<dbReference type="EMBL" id="BQNB010010127">
    <property type="protein sequence ID" value="GJS73071.1"/>
    <property type="molecule type" value="Genomic_DNA"/>
</dbReference>
<evidence type="ECO:0000313" key="2">
    <source>
        <dbReference type="Proteomes" id="UP001151760"/>
    </source>
</evidence>
<gene>
    <name evidence="1" type="ORF">Tco_0705912</name>
</gene>
<comment type="caution">
    <text evidence="1">The sequence shown here is derived from an EMBL/GenBank/DDBJ whole genome shotgun (WGS) entry which is preliminary data.</text>
</comment>
<organism evidence="1 2">
    <name type="scientific">Tanacetum coccineum</name>
    <dbReference type="NCBI Taxonomy" id="301880"/>
    <lineage>
        <taxon>Eukaryota</taxon>
        <taxon>Viridiplantae</taxon>
        <taxon>Streptophyta</taxon>
        <taxon>Embryophyta</taxon>
        <taxon>Tracheophyta</taxon>
        <taxon>Spermatophyta</taxon>
        <taxon>Magnoliopsida</taxon>
        <taxon>eudicotyledons</taxon>
        <taxon>Gunneridae</taxon>
        <taxon>Pentapetalae</taxon>
        <taxon>asterids</taxon>
        <taxon>campanulids</taxon>
        <taxon>Asterales</taxon>
        <taxon>Asteraceae</taxon>
        <taxon>Asteroideae</taxon>
        <taxon>Anthemideae</taxon>
        <taxon>Anthemidinae</taxon>
        <taxon>Tanacetum</taxon>
    </lineage>
</organism>
<keyword evidence="2" id="KW-1185">Reference proteome</keyword>
<reference evidence="1" key="2">
    <citation type="submission" date="2022-01" db="EMBL/GenBank/DDBJ databases">
        <authorList>
            <person name="Yamashiro T."/>
            <person name="Shiraishi A."/>
            <person name="Satake H."/>
            <person name="Nakayama K."/>
        </authorList>
    </citation>
    <scope>NUCLEOTIDE SEQUENCE</scope>
</reference>
<dbReference type="PANTHER" id="PTHR47592">
    <property type="entry name" value="PBF68 PROTEIN"/>
    <property type="match status" value="1"/>
</dbReference>
<dbReference type="PANTHER" id="PTHR47592:SF31">
    <property type="entry name" value="ZINC FINGER, CCHC-TYPE-RELATED"/>
    <property type="match status" value="1"/>
</dbReference>
<sequence length="167" mass="19365">MFGSDTIKLDRMDGMNFTRWKEKMKFLLAAFKVYYVLDGPPTGVMTEEEERKREQDETLCKGYILSTLTDRLYDLYTPMTSAREIWNSLEEKYTAEKEGADKNNKKDKKPLSEVCVYKCVKMGNIIPLLMQRIPEEKSNSNKNDVSANAVEQVLIPQKSVYGSEMRH</sequence>
<dbReference type="Proteomes" id="UP001151760">
    <property type="component" value="Unassembled WGS sequence"/>
</dbReference>
<protein>
    <submittedName>
        <fullName evidence="1">Uncharacterized protein</fullName>
    </submittedName>
</protein>